<dbReference type="PANTHER" id="PTHR42700:SF1">
    <property type="entry name" value="SULFATE ADENYLYLTRANSFERASE"/>
    <property type="match status" value="1"/>
</dbReference>
<feature type="domain" description="APS kinase" evidence="2">
    <location>
        <begin position="7"/>
        <end position="56"/>
    </location>
</feature>
<keyword evidence="3" id="KW-0418">Kinase</keyword>
<dbReference type="Pfam" id="PF01583">
    <property type="entry name" value="APS_kinase"/>
    <property type="match status" value="1"/>
</dbReference>
<dbReference type="InterPro" id="IPR059117">
    <property type="entry name" value="APS_kinase_dom"/>
</dbReference>
<organism evidence="3 4">
    <name type="scientific">Parapedobacter indicus</name>
    <dbReference type="NCBI Taxonomy" id="1477437"/>
    <lineage>
        <taxon>Bacteria</taxon>
        <taxon>Pseudomonadati</taxon>
        <taxon>Bacteroidota</taxon>
        <taxon>Sphingobacteriia</taxon>
        <taxon>Sphingobacteriales</taxon>
        <taxon>Sphingobacteriaceae</taxon>
        <taxon>Parapedobacter</taxon>
    </lineage>
</organism>
<dbReference type="Gene3D" id="3.40.50.300">
    <property type="entry name" value="P-loop containing nucleotide triphosphate hydrolases"/>
    <property type="match status" value="1"/>
</dbReference>
<dbReference type="GO" id="GO:0005737">
    <property type="term" value="C:cytoplasm"/>
    <property type="evidence" value="ECO:0007669"/>
    <property type="project" value="TreeGrafter"/>
</dbReference>
<gene>
    <name evidence="3" type="ORF">SAMN05444682_103477</name>
</gene>
<dbReference type="InterPro" id="IPR050512">
    <property type="entry name" value="Sulf_AdTrans/APS_kinase"/>
</dbReference>
<sequence length="80" mass="8904">MRRIQVIWLNLKCAIEVCEARDVKGLYAKAGKGDITNFTGMTSPYKEPNNPNLAIDTGLTGISDTHALLVKFLNNYELSF</sequence>
<dbReference type="EMBL" id="FOQO01000003">
    <property type="protein sequence ID" value="SFI38719.1"/>
    <property type="molecule type" value="Genomic_DNA"/>
</dbReference>
<dbReference type="GO" id="GO:0010134">
    <property type="term" value="P:sulfate assimilation via adenylyl sulfate reduction"/>
    <property type="evidence" value="ECO:0007669"/>
    <property type="project" value="TreeGrafter"/>
</dbReference>
<dbReference type="Proteomes" id="UP000198670">
    <property type="component" value="Unassembled WGS sequence"/>
</dbReference>
<dbReference type="GO" id="GO:0016301">
    <property type="term" value="F:kinase activity"/>
    <property type="evidence" value="ECO:0007669"/>
    <property type="project" value="UniProtKB-KW"/>
</dbReference>
<evidence type="ECO:0000313" key="3">
    <source>
        <dbReference type="EMBL" id="SFI38719.1"/>
    </source>
</evidence>
<evidence type="ECO:0000259" key="2">
    <source>
        <dbReference type="Pfam" id="PF01583"/>
    </source>
</evidence>
<name>A0A1I3HSY8_9SPHI</name>
<keyword evidence="4" id="KW-1185">Reference proteome</keyword>
<dbReference type="GO" id="GO:0004781">
    <property type="term" value="F:sulfate adenylyltransferase (ATP) activity"/>
    <property type="evidence" value="ECO:0007669"/>
    <property type="project" value="TreeGrafter"/>
</dbReference>
<protein>
    <submittedName>
        <fullName evidence="3">Adenylylsulfate kinase</fullName>
    </submittedName>
</protein>
<evidence type="ECO:0000256" key="1">
    <source>
        <dbReference type="ARBA" id="ARBA00022679"/>
    </source>
</evidence>
<dbReference type="OrthoDB" id="9804504at2"/>
<dbReference type="RefSeq" id="WP_090626230.1">
    <property type="nucleotide sequence ID" value="NZ_FOQO01000003.1"/>
</dbReference>
<accession>A0A1I3HSY8</accession>
<dbReference type="PANTHER" id="PTHR42700">
    <property type="entry name" value="SULFATE ADENYLYLTRANSFERASE"/>
    <property type="match status" value="1"/>
</dbReference>
<dbReference type="STRING" id="1477437.SAMN05444682_103477"/>
<keyword evidence="1" id="KW-0808">Transferase</keyword>
<evidence type="ECO:0000313" key="4">
    <source>
        <dbReference type="Proteomes" id="UP000198670"/>
    </source>
</evidence>
<reference evidence="3 4" key="1">
    <citation type="submission" date="2016-10" db="EMBL/GenBank/DDBJ databases">
        <authorList>
            <person name="de Groot N.N."/>
        </authorList>
    </citation>
    <scope>NUCLEOTIDE SEQUENCE [LARGE SCALE GENOMIC DNA]</scope>
    <source>
        <strain evidence="3 4">RK1</strain>
    </source>
</reference>
<dbReference type="GO" id="GO:0019379">
    <property type="term" value="P:sulfate assimilation, phosphoadenylyl sulfate reduction by phosphoadenylyl-sulfate reductase (thioredoxin)"/>
    <property type="evidence" value="ECO:0007669"/>
    <property type="project" value="TreeGrafter"/>
</dbReference>
<proteinExistence type="predicted"/>
<dbReference type="SUPFAM" id="SSF52540">
    <property type="entry name" value="P-loop containing nucleoside triphosphate hydrolases"/>
    <property type="match status" value="1"/>
</dbReference>
<dbReference type="AlphaFoldDB" id="A0A1I3HSY8"/>
<dbReference type="InterPro" id="IPR027417">
    <property type="entry name" value="P-loop_NTPase"/>
</dbReference>